<evidence type="ECO:0000313" key="2">
    <source>
        <dbReference type="EMBL" id="JAI17594.1"/>
    </source>
</evidence>
<name>A0A0K8TTD1_TABBR</name>
<dbReference type="Pfam" id="PF00022">
    <property type="entry name" value="Actin"/>
    <property type="match status" value="1"/>
</dbReference>
<comment type="similarity">
    <text evidence="1">Belongs to the actin family.</text>
</comment>
<evidence type="ECO:0000256" key="1">
    <source>
        <dbReference type="RuleBase" id="RU000487"/>
    </source>
</evidence>
<dbReference type="InterPro" id="IPR043129">
    <property type="entry name" value="ATPase_NBD"/>
</dbReference>
<dbReference type="InterPro" id="IPR004000">
    <property type="entry name" value="Actin"/>
</dbReference>
<reference evidence="2" key="1">
    <citation type="journal article" date="2015" name="Insect Biochem. Mol. Biol.">
        <title>An insight into the sialome of the horse fly, Tabanus bromius.</title>
        <authorList>
            <person name="Ribeiro J.M."/>
            <person name="Kazimirova M."/>
            <person name="Takac P."/>
            <person name="Andersen J.F."/>
            <person name="Francischetti I.M."/>
        </authorList>
    </citation>
    <scope>NUCLEOTIDE SEQUENCE</scope>
</reference>
<dbReference type="SUPFAM" id="SSF53067">
    <property type="entry name" value="Actin-like ATPase domain"/>
    <property type="match status" value="2"/>
</dbReference>
<dbReference type="AlphaFoldDB" id="A0A0K8TTD1"/>
<protein>
    <submittedName>
        <fullName evidence="2">Putative actin 3 isoform</fullName>
    </submittedName>
</protein>
<dbReference type="Gene3D" id="3.30.420.40">
    <property type="match status" value="2"/>
</dbReference>
<sequence>MPLFETMLREKPPIALELGTAYSKLGYAAEAYPRFIIPSEIVTEENETIKLFNLNDENELYDNLVEFLKKIFFKYLLVSPRDRKIVIVESVFCPTLIRETLARVLFRHFEVASIFFVPTHLVVLSTLAIETALVVDLGYQETTVVPVYSGIQILYAFQAQDFGGLAIHNSIKEKMLESGVKEEDLSETVIEDIKVRTCFVTTRERALQYRSGNPPQPCRSVDYPNGGKGTITIPGELRETALEVLFPEDNDNSGLAYLILDSILKCPLDMRRTLAENIFLIGGTAMIPGITARLKAELTALLESDLYKNKLFIKSIKFHKAPAKENFTAWLGGSIYSGTDLVLSRSLTKEQYCKCPRVPDWSNLDDNCVPAC</sequence>
<dbReference type="Gene3D" id="3.90.640.10">
    <property type="entry name" value="Actin, Chain A, domain 4"/>
    <property type="match status" value="1"/>
</dbReference>
<dbReference type="SMART" id="SM00268">
    <property type="entry name" value="ACTIN"/>
    <property type="match status" value="1"/>
</dbReference>
<dbReference type="PANTHER" id="PTHR11937">
    <property type="entry name" value="ACTIN"/>
    <property type="match status" value="1"/>
</dbReference>
<dbReference type="CDD" id="cd10207">
    <property type="entry name" value="ASKHA_NBD_Arp10"/>
    <property type="match status" value="1"/>
</dbReference>
<proteinExistence type="evidence at transcript level"/>
<dbReference type="EMBL" id="GDAI01000009">
    <property type="protein sequence ID" value="JAI17594.1"/>
    <property type="molecule type" value="mRNA"/>
</dbReference>
<accession>A0A0K8TTD1</accession>
<organism evidence="2">
    <name type="scientific">Tabanus bromius</name>
    <name type="common">Band-eyed brown horse fly</name>
    <dbReference type="NCBI Taxonomy" id="304241"/>
    <lineage>
        <taxon>Eukaryota</taxon>
        <taxon>Metazoa</taxon>
        <taxon>Ecdysozoa</taxon>
        <taxon>Arthropoda</taxon>
        <taxon>Hexapoda</taxon>
        <taxon>Insecta</taxon>
        <taxon>Pterygota</taxon>
        <taxon>Neoptera</taxon>
        <taxon>Endopterygota</taxon>
        <taxon>Diptera</taxon>
        <taxon>Brachycera</taxon>
        <taxon>Tabanomorpha</taxon>
        <taxon>Tabanoidea</taxon>
        <taxon>Tabanidae</taxon>
        <taxon>Tabanus</taxon>
    </lineage>
</organism>